<evidence type="ECO:0000313" key="5">
    <source>
        <dbReference type="EMBL" id="SMX88069.1"/>
    </source>
</evidence>
<dbReference type="Proteomes" id="UP000234382">
    <property type="component" value="Unassembled WGS sequence"/>
</dbReference>
<organism evidence="5 6">
    <name type="scientific">Brevibacterium iodinum ATCC 49514</name>
    <dbReference type="NCBI Taxonomy" id="1255616"/>
    <lineage>
        <taxon>Bacteria</taxon>
        <taxon>Bacillati</taxon>
        <taxon>Actinomycetota</taxon>
        <taxon>Actinomycetes</taxon>
        <taxon>Micrococcales</taxon>
        <taxon>Brevibacteriaceae</taxon>
        <taxon>Brevibacterium</taxon>
    </lineage>
</organism>
<dbReference type="GO" id="GO:0016887">
    <property type="term" value="F:ATP hydrolysis activity"/>
    <property type="evidence" value="ECO:0007669"/>
    <property type="project" value="InterPro"/>
</dbReference>
<proteinExistence type="predicted"/>
<dbReference type="PROSITE" id="PS50893">
    <property type="entry name" value="ABC_TRANSPORTER_2"/>
    <property type="match status" value="1"/>
</dbReference>
<keyword evidence="2" id="KW-0547">Nucleotide-binding</keyword>
<sequence length="251" mass="26355">MTSSQHPVAAQQPVLQHPAIITAGNVTKHFNQTYALAGVDLTIGPGESLAIMGPSGSGKTTLLHCLAGIISPDSGRIRLSPTDRSAAAEITSIKESGRTALRREVFGFVFQQGLLLPELTAIDNVALAAMLAGMNRSDATQHARAWLDRLGLSEHGHKRIGQLSGGQAQRVAIARAQVTQPVVTFADEPTGALDSRTSNEVLTELLGSTVGRGSTLVVVTHDENVAARCSRVVRLADGRIVADSAMQEAAQ</sequence>
<dbReference type="SMART" id="SM00382">
    <property type="entry name" value="AAA"/>
    <property type="match status" value="1"/>
</dbReference>
<reference evidence="6" key="1">
    <citation type="submission" date="2017-03" db="EMBL/GenBank/DDBJ databases">
        <authorList>
            <person name="Monnet C."/>
        </authorList>
    </citation>
    <scope>NUCLEOTIDE SEQUENCE [LARGE SCALE GENOMIC DNA]</scope>
    <source>
        <strain evidence="6">ATCC 49514</strain>
    </source>
</reference>
<dbReference type="InterPro" id="IPR027417">
    <property type="entry name" value="P-loop_NTPase"/>
</dbReference>
<dbReference type="GO" id="GO:0022857">
    <property type="term" value="F:transmembrane transporter activity"/>
    <property type="evidence" value="ECO:0007669"/>
    <property type="project" value="TreeGrafter"/>
</dbReference>
<keyword evidence="1" id="KW-0813">Transport</keyword>
<dbReference type="AlphaFoldDB" id="A0A2H1JKU0"/>
<gene>
    <name evidence="5" type="ORF">BI49514_02103</name>
</gene>
<dbReference type="InterPro" id="IPR003593">
    <property type="entry name" value="AAA+_ATPase"/>
</dbReference>
<dbReference type="Gene3D" id="3.40.50.300">
    <property type="entry name" value="P-loop containing nucleotide triphosphate hydrolases"/>
    <property type="match status" value="1"/>
</dbReference>
<dbReference type="SUPFAM" id="SSF52540">
    <property type="entry name" value="P-loop containing nucleoside triphosphate hydrolases"/>
    <property type="match status" value="1"/>
</dbReference>
<feature type="domain" description="ABC transporter" evidence="4">
    <location>
        <begin position="21"/>
        <end position="251"/>
    </location>
</feature>
<evidence type="ECO:0000256" key="2">
    <source>
        <dbReference type="ARBA" id="ARBA00022741"/>
    </source>
</evidence>
<dbReference type="InterPro" id="IPR003439">
    <property type="entry name" value="ABC_transporter-like_ATP-bd"/>
</dbReference>
<dbReference type="Pfam" id="PF00005">
    <property type="entry name" value="ABC_tran"/>
    <property type="match status" value="1"/>
</dbReference>
<dbReference type="EMBL" id="FXYX01000014">
    <property type="protein sequence ID" value="SMX88069.1"/>
    <property type="molecule type" value="Genomic_DNA"/>
</dbReference>
<dbReference type="RefSeq" id="WP_101546496.1">
    <property type="nucleotide sequence ID" value="NZ_FXYX01000014.1"/>
</dbReference>
<dbReference type="GO" id="GO:0005886">
    <property type="term" value="C:plasma membrane"/>
    <property type="evidence" value="ECO:0007669"/>
    <property type="project" value="TreeGrafter"/>
</dbReference>
<protein>
    <submittedName>
        <fullName evidence="5">Putative ABC transport system ATP-binding protein</fullName>
    </submittedName>
</protein>
<evidence type="ECO:0000259" key="4">
    <source>
        <dbReference type="PROSITE" id="PS50893"/>
    </source>
</evidence>
<evidence type="ECO:0000313" key="6">
    <source>
        <dbReference type="Proteomes" id="UP000234382"/>
    </source>
</evidence>
<dbReference type="GO" id="GO:0005524">
    <property type="term" value="F:ATP binding"/>
    <property type="evidence" value="ECO:0007669"/>
    <property type="project" value="UniProtKB-KW"/>
</dbReference>
<evidence type="ECO:0000256" key="1">
    <source>
        <dbReference type="ARBA" id="ARBA00022448"/>
    </source>
</evidence>
<dbReference type="PANTHER" id="PTHR24220">
    <property type="entry name" value="IMPORT ATP-BINDING PROTEIN"/>
    <property type="match status" value="1"/>
</dbReference>
<keyword evidence="6" id="KW-1185">Reference proteome</keyword>
<dbReference type="PANTHER" id="PTHR24220:SF685">
    <property type="entry name" value="ABC TRANSPORTER RELATED"/>
    <property type="match status" value="1"/>
</dbReference>
<keyword evidence="3 5" id="KW-0067">ATP-binding</keyword>
<dbReference type="InterPro" id="IPR015854">
    <property type="entry name" value="ABC_transpr_LolD-like"/>
</dbReference>
<dbReference type="InterPro" id="IPR017911">
    <property type="entry name" value="MacB-like_ATP-bd"/>
</dbReference>
<dbReference type="CDD" id="cd03255">
    <property type="entry name" value="ABC_MJ0796_LolCDE_FtsE"/>
    <property type="match status" value="1"/>
</dbReference>
<evidence type="ECO:0000256" key="3">
    <source>
        <dbReference type="ARBA" id="ARBA00022840"/>
    </source>
</evidence>
<accession>A0A2H1JKU0</accession>
<name>A0A2H1JKU0_9MICO</name>